<organism evidence="3 4">
    <name type="scientific">Schinkia azotoformans LMG 9581</name>
    <dbReference type="NCBI Taxonomy" id="1131731"/>
    <lineage>
        <taxon>Bacteria</taxon>
        <taxon>Bacillati</taxon>
        <taxon>Bacillota</taxon>
        <taxon>Bacilli</taxon>
        <taxon>Bacillales</taxon>
        <taxon>Bacillaceae</taxon>
        <taxon>Calidifontibacillus/Schinkia group</taxon>
        <taxon>Schinkia</taxon>
    </lineage>
</organism>
<dbReference type="RefSeq" id="WP_003331289.1">
    <property type="nucleotide sequence ID" value="NZ_AJLR01000049.1"/>
</dbReference>
<proteinExistence type="predicted"/>
<dbReference type="GeneID" id="89471125"/>
<dbReference type="InterPro" id="IPR041492">
    <property type="entry name" value="HAD_2"/>
</dbReference>
<dbReference type="Gene3D" id="3.40.50.1000">
    <property type="entry name" value="HAD superfamily/HAD-like"/>
    <property type="match status" value="1"/>
</dbReference>
<dbReference type="AlphaFoldDB" id="K6DFY3"/>
<dbReference type="STRING" id="1131731.BAZO_09946"/>
<dbReference type="PANTHER" id="PTHR43434">
    <property type="entry name" value="PHOSPHOGLYCOLATE PHOSPHATASE"/>
    <property type="match status" value="1"/>
</dbReference>
<comment type="caution">
    <text evidence="3">The sequence shown here is derived from an EMBL/GenBank/DDBJ whole genome shotgun (WGS) entry which is preliminary data.</text>
</comment>
<keyword evidence="1" id="KW-0378">Hydrolase</keyword>
<dbReference type="InterPro" id="IPR006439">
    <property type="entry name" value="HAD-SF_hydro_IA"/>
</dbReference>
<dbReference type="GO" id="GO:0008967">
    <property type="term" value="F:phosphoglycolate phosphatase activity"/>
    <property type="evidence" value="ECO:0007669"/>
    <property type="project" value="TreeGrafter"/>
</dbReference>
<dbReference type="Gene3D" id="1.10.150.240">
    <property type="entry name" value="Putative phosphatase, domain 2"/>
    <property type="match status" value="1"/>
</dbReference>
<dbReference type="Pfam" id="PF13419">
    <property type="entry name" value="HAD_2"/>
    <property type="match status" value="1"/>
</dbReference>
<keyword evidence="4" id="KW-1185">Reference proteome</keyword>
<dbReference type="PATRIC" id="fig|1131731.3.peg.2083"/>
<name>K6DFY3_SCHAZ</name>
<dbReference type="SFLD" id="SFLDG01129">
    <property type="entry name" value="C1.5:_HAD__Beta-PGM__Phosphata"/>
    <property type="match status" value="1"/>
</dbReference>
<dbReference type="InterPro" id="IPR023214">
    <property type="entry name" value="HAD_sf"/>
</dbReference>
<protein>
    <submittedName>
        <fullName evidence="3">Phosphoglycolate phosphatase</fullName>
    </submittedName>
</protein>
<dbReference type="InterPro" id="IPR036412">
    <property type="entry name" value="HAD-like_sf"/>
</dbReference>
<dbReference type="GO" id="GO:0006281">
    <property type="term" value="P:DNA repair"/>
    <property type="evidence" value="ECO:0007669"/>
    <property type="project" value="TreeGrafter"/>
</dbReference>
<dbReference type="NCBIfam" id="TIGR01549">
    <property type="entry name" value="HAD-SF-IA-v1"/>
    <property type="match status" value="1"/>
</dbReference>
<reference evidence="3 4" key="1">
    <citation type="journal article" date="2012" name="Front. Microbiol.">
        <title>Redundancy and modularity in membrane-associated dissimilatory nitrate reduction in Bacillus.</title>
        <authorList>
            <person name="Heylen K."/>
            <person name="Keltjens J."/>
        </authorList>
    </citation>
    <scope>NUCLEOTIDE SEQUENCE [LARGE SCALE GENOMIC DNA]</scope>
    <source>
        <strain evidence="3 4">LMG 9581</strain>
    </source>
</reference>
<evidence type="ECO:0000256" key="1">
    <source>
        <dbReference type="ARBA" id="ARBA00022801"/>
    </source>
</evidence>
<dbReference type="EMBL" id="AJLR01000049">
    <property type="protein sequence ID" value="EKN67239.1"/>
    <property type="molecule type" value="Genomic_DNA"/>
</dbReference>
<keyword evidence="2" id="KW-0460">Magnesium</keyword>
<evidence type="ECO:0000313" key="4">
    <source>
        <dbReference type="Proteomes" id="UP000006315"/>
    </source>
</evidence>
<gene>
    <name evidence="3" type="ORF">BAZO_09946</name>
</gene>
<dbReference type="GO" id="GO:0005829">
    <property type="term" value="C:cytosol"/>
    <property type="evidence" value="ECO:0007669"/>
    <property type="project" value="TreeGrafter"/>
</dbReference>
<dbReference type="PANTHER" id="PTHR43434:SF13">
    <property type="entry name" value="PHOSPHOGLYCOLATE PHOSPHATASE"/>
    <property type="match status" value="1"/>
</dbReference>
<dbReference type="SUPFAM" id="SSF56784">
    <property type="entry name" value="HAD-like"/>
    <property type="match status" value="1"/>
</dbReference>
<dbReference type="Proteomes" id="UP000006315">
    <property type="component" value="Unassembled WGS sequence"/>
</dbReference>
<dbReference type="InterPro" id="IPR023198">
    <property type="entry name" value="PGP-like_dom2"/>
</dbReference>
<evidence type="ECO:0000256" key="2">
    <source>
        <dbReference type="ARBA" id="ARBA00022842"/>
    </source>
</evidence>
<evidence type="ECO:0000313" key="3">
    <source>
        <dbReference type="EMBL" id="EKN67239.1"/>
    </source>
</evidence>
<dbReference type="SFLD" id="SFLDS00003">
    <property type="entry name" value="Haloacid_Dehalogenase"/>
    <property type="match status" value="1"/>
</dbReference>
<dbReference type="InterPro" id="IPR050155">
    <property type="entry name" value="HAD-like_hydrolase_sf"/>
</dbReference>
<accession>K6DFY3</accession>
<sequence>MLKYVIFDFDGTLADSRVVLVAAWNSLAKKHNFKKLKLEELDALKKLSIKERSRLLRIPLYKVPIILPQFFQLYRQGIKNIKPYDGIKEMLNDVEKKGCKIAIISSNSRENISYFLKHYQIKNIKEVLCSSKIHGKDRLIIRFLREKQLKSSEVVYVGDEHRDVVACKKTGVQMIWVGWGYDAEEVVDPLKPDYKVYTPAEILKVIK</sequence>